<dbReference type="CDD" id="cd07012">
    <property type="entry name" value="PBP2_Bug_TTT"/>
    <property type="match status" value="1"/>
</dbReference>
<dbReference type="Gene3D" id="3.40.190.150">
    <property type="entry name" value="Bordetella uptake gene, domain 1"/>
    <property type="match status" value="1"/>
</dbReference>
<evidence type="ECO:0000313" key="4">
    <source>
        <dbReference type="Proteomes" id="UP000250462"/>
    </source>
</evidence>
<gene>
    <name evidence="3" type="ORF">DPM12_19255</name>
</gene>
<dbReference type="PROSITE" id="PS51257">
    <property type="entry name" value="PROKAR_LIPOPROTEIN"/>
    <property type="match status" value="1"/>
</dbReference>
<evidence type="ECO:0000256" key="1">
    <source>
        <dbReference type="ARBA" id="ARBA00006987"/>
    </source>
</evidence>
<dbReference type="PANTHER" id="PTHR42928">
    <property type="entry name" value="TRICARBOXYLATE-BINDING PROTEIN"/>
    <property type="match status" value="1"/>
</dbReference>
<feature type="signal peptide" evidence="2">
    <location>
        <begin position="1"/>
        <end position="23"/>
    </location>
</feature>
<dbReference type="OrthoDB" id="8627412at2"/>
<evidence type="ECO:0000256" key="2">
    <source>
        <dbReference type="SAM" id="SignalP"/>
    </source>
</evidence>
<keyword evidence="4" id="KW-1185">Reference proteome</keyword>
<protein>
    <submittedName>
        <fullName evidence="3">Tripartite tricarboxylate transporter substrate binding protein</fullName>
    </submittedName>
</protein>
<dbReference type="PANTHER" id="PTHR42928:SF5">
    <property type="entry name" value="BLR1237 PROTEIN"/>
    <property type="match status" value="1"/>
</dbReference>
<dbReference type="RefSeq" id="WP_112259990.1">
    <property type="nucleotide sequence ID" value="NZ_QMIG01000028.1"/>
</dbReference>
<evidence type="ECO:0000313" key="3">
    <source>
        <dbReference type="EMBL" id="RAW10223.1"/>
    </source>
</evidence>
<dbReference type="InterPro" id="IPR005064">
    <property type="entry name" value="BUG"/>
</dbReference>
<name>A0A329QCU4_9ACTN</name>
<sequence>MDQARPVMVISGFLLSASLAACGATGDESSEEYPTQAVEYVIPFDPGGESDITARLQQEPLEDVLDTNVNITYQPGAGGALAWSELTRATPDGHTIAGFNLPHIIAQPMASGDVGYETDDFKIVNIFQSTPNLLVVREDSPIETLDEYISAAKEGADAMSIGGTGTYTPNHLGTLLLEREAGIELGYTEFSGTGATVPALLGGHVDSLFTFPTQLETQEGEMRPLAIATEERLPGLEDVPTFQEEGYDVVGGAYRGTMVPKDTPDEVVEQLAAAFDEIHSMPEVQEDFEENSLKMEDYGPEEAAEFIDQREGELEELFNEIGVLE</sequence>
<keyword evidence="2" id="KW-0732">Signal</keyword>
<organism evidence="3 4">
    <name type="scientific">Phytoactinopolyspora halophila</name>
    <dbReference type="NCBI Taxonomy" id="1981511"/>
    <lineage>
        <taxon>Bacteria</taxon>
        <taxon>Bacillati</taxon>
        <taxon>Actinomycetota</taxon>
        <taxon>Actinomycetes</taxon>
        <taxon>Jiangellales</taxon>
        <taxon>Jiangellaceae</taxon>
        <taxon>Phytoactinopolyspora</taxon>
    </lineage>
</organism>
<accession>A0A329QCU4</accession>
<proteinExistence type="inferred from homology"/>
<dbReference type="SUPFAM" id="SSF53850">
    <property type="entry name" value="Periplasmic binding protein-like II"/>
    <property type="match status" value="1"/>
</dbReference>
<dbReference type="PIRSF" id="PIRSF017082">
    <property type="entry name" value="YflP"/>
    <property type="match status" value="1"/>
</dbReference>
<dbReference type="EMBL" id="QMIG01000028">
    <property type="protein sequence ID" value="RAW10223.1"/>
    <property type="molecule type" value="Genomic_DNA"/>
</dbReference>
<dbReference type="Proteomes" id="UP000250462">
    <property type="component" value="Unassembled WGS sequence"/>
</dbReference>
<dbReference type="Gene3D" id="3.40.190.10">
    <property type="entry name" value="Periplasmic binding protein-like II"/>
    <property type="match status" value="1"/>
</dbReference>
<dbReference type="AlphaFoldDB" id="A0A329QCU4"/>
<reference evidence="3 4" key="1">
    <citation type="submission" date="2018-06" db="EMBL/GenBank/DDBJ databases">
        <title>Phytoactinopolyspora halophila sp. nov., a novel halophilic actinomycete isolated from a saline soil in China.</title>
        <authorList>
            <person name="Tang S.-K."/>
        </authorList>
    </citation>
    <scope>NUCLEOTIDE SEQUENCE [LARGE SCALE GENOMIC DNA]</scope>
    <source>
        <strain evidence="3 4">YIM 96934</strain>
    </source>
</reference>
<comment type="caution">
    <text evidence="3">The sequence shown here is derived from an EMBL/GenBank/DDBJ whole genome shotgun (WGS) entry which is preliminary data.</text>
</comment>
<dbReference type="InterPro" id="IPR042100">
    <property type="entry name" value="Bug_dom1"/>
</dbReference>
<feature type="chain" id="PRO_5038880273" evidence="2">
    <location>
        <begin position="24"/>
        <end position="325"/>
    </location>
</feature>
<comment type="similarity">
    <text evidence="1">Belongs to the UPF0065 (bug) family.</text>
</comment>
<dbReference type="Pfam" id="PF03401">
    <property type="entry name" value="TctC"/>
    <property type="match status" value="1"/>
</dbReference>